<dbReference type="InterPro" id="IPR058257">
    <property type="entry name" value="CorA-like_dom"/>
</dbReference>
<protein>
    <recommendedName>
        <fullName evidence="2">CorA-like transporter domain-containing protein</fullName>
    </recommendedName>
</protein>
<feature type="transmembrane region" description="Helical" evidence="1">
    <location>
        <begin position="502"/>
        <end position="521"/>
    </location>
</feature>
<keyword evidence="1" id="KW-0472">Membrane</keyword>
<proteinExistence type="predicted"/>
<evidence type="ECO:0000256" key="1">
    <source>
        <dbReference type="SAM" id="Phobius"/>
    </source>
</evidence>
<keyword evidence="1" id="KW-1133">Transmembrane helix</keyword>
<gene>
    <name evidence="3" type="ORF">GJ744_012254</name>
</gene>
<dbReference type="Pfam" id="PF26616">
    <property type="entry name" value="CorA-like"/>
    <property type="match status" value="1"/>
</dbReference>
<keyword evidence="4" id="KW-1185">Reference proteome</keyword>
<evidence type="ECO:0000313" key="4">
    <source>
        <dbReference type="Proteomes" id="UP000606974"/>
    </source>
</evidence>
<dbReference type="AlphaFoldDB" id="A0A8H7ABI5"/>
<dbReference type="OrthoDB" id="5396681at2759"/>
<organism evidence="3 4">
    <name type="scientific">Endocarpon pusillum</name>
    <dbReference type="NCBI Taxonomy" id="364733"/>
    <lineage>
        <taxon>Eukaryota</taxon>
        <taxon>Fungi</taxon>
        <taxon>Dikarya</taxon>
        <taxon>Ascomycota</taxon>
        <taxon>Pezizomycotina</taxon>
        <taxon>Eurotiomycetes</taxon>
        <taxon>Chaetothyriomycetidae</taxon>
        <taxon>Verrucariales</taxon>
        <taxon>Verrucariaceae</taxon>
        <taxon>Endocarpon</taxon>
    </lineage>
</organism>
<dbReference type="Gene3D" id="1.20.58.340">
    <property type="entry name" value="Magnesium transport protein CorA, transmembrane region"/>
    <property type="match status" value="1"/>
</dbReference>
<keyword evidence="1" id="KW-0812">Transmembrane</keyword>
<feature type="domain" description="CorA-like transporter" evidence="2">
    <location>
        <begin position="12"/>
        <end position="303"/>
    </location>
</feature>
<dbReference type="Proteomes" id="UP000606974">
    <property type="component" value="Unassembled WGS sequence"/>
</dbReference>
<name>A0A8H7ABI5_9EURO</name>
<comment type="caution">
    <text evidence="3">The sequence shown here is derived from an EMBL/GenBank/DDBJ whole genome shotgun (WGS) entry which is preliminary data.</text>
</comment>
<feature type="transmembrane region" description="Helical" evidence="1">
    <location>
        <begin position="440"/>
        <end position="462"/>
    </location>
</feature>
<sequence length="545" mass="62344">MAHLQLSQAFEQSYKSFEAYPCNLVYQPSYLGVLKAYRDRLNNAAAKLFTANIGEVHIPFRDLLPNEQAFEKRNIFDDEALKDWIGDRSTIDSLTSTHVGDLATRRDPKCRFVFLWGGHSRRPLNITRQMLIRIASYHQVMPEYLDFISVFGQQSSSRELRFSGFREQVLLSKPVKGLSMPSLGRSGRQYQLCYNLKSVACLSAADTTLKQKEWSIRQAAFYHQFDVGHGTTLWIVTKGDLEIKERLQEMTGKDGRPEDRAFGTPEECFRSSLAVHLLYCHWSTEAWRWYLQWLEDVTDHESHIAVLGPRDPSRSRREYTPEDLQTLHNYEEKTHEAIMILEANAGILTSLRSFYTRLVDRRDFSLQGNCQEDVLTFAARVDDMVHDSKMQLSRARLLSRIVADRKNLVLQHLQHQATEKMEALTMSTYNTGVMSQKEAIAVRIITVVTLVYLPATFVSTFFSTDVIRFQNQNGDSDATSGLATSPNETSYGSFSKIALLRWLQVTLPLSALTLAIGYIAFRIADKKRKRASLPLYWTASKADTS</sequence>
<reference evidence="3" key="1">
    <citation type="submission" date="2020-02" db="EMBL/GenBank/DDBJ databases">
        <authorList>
            <person name="Palmer J.M."/>
        </authorList>
    </citation>
    <scope>NUCLEOTIDE SEQUENCE</scope>
    <source>
        <strain evidence="3">EPUS1.4</strain>
        <tissue evidence="3">Thallus</tissue>
    </source>
</reference>
<evidence type="ECO:0000259" key="2">
    <source>
        <dbReference type="Pfam" id="PF26616"/>
    </source>
</evidence>
<accession>A0A8H7ABI5</accession>
<evidence type="ECO:0000313" key="3">
    <source>
        <dbReference type="EMBL" id="KAF7506103.1"/>
    </source>
</evidence>
<dbReference type="EMBL" id="JAACFV010000094">
    <property type="protein sequence ID" value="KAF7506103.1"/>
    <property type="molecule type" value="Genomic_DNA"/>
</dbReference>